<gene>
    <name evidence="2" type="ORF">ERS852444_02568</name>
</gene>
<sequence length="106" mass="12286">MAELSADPKHLGARIGYICVLHTWGSRMNYHPHLHTIVLGGGLDAANKWKDKGKKFFFPVKVMSAVFKKYYLCELKQLWEEKKLEYHGTAAHLKNHYEFKVLLNSL</sequence>
<protein>
    <submittedName>
        <fullName evidence="2">Putative transposase</fullName>
    </submittedName>
</protein>
<name>A0A173V6J1_9FIRM</name>
<dbReference type="PANTHER" id="PTHR37023:SF1">
    <property type="entry name" value="ISSOD25 TRANSPOSASE TNPA_ISSOD25"/>
    <property type="match status" value="1"/>
</dbReference>
<dbReference type="EMBL" id="CYXX01000021">
    <property type="protein sequence ID" value="CUN22360.1"/>
    <property type="molecule type" value="Genomic_DNA"/>
</dbReference>
<dbReference type="GO" id="GO:0003677">
    <property type="term" value="F:DNA binding"/>
    <property type="evidence" value="ECO:0007669"/>
    <property type="project" value="InterPro"/>
</dbReference>
<feature type="domain" description="Transposase IS801/IS1294" evidence="1">
    <location>
        <begin position="16"/>
        <end position="104"/>
    </location>
</feature>
<proteinExistence type="predicted"/>
<organism evidence="2 3">
    <name type="scientific">Roseburia inulinivorans</name>
    <dbReference type="NCBI Taxonomy" id="360807"/>
    <lineage>
        <taxon>Bacteria</taxon>
        <taxon>Bacillati</taxon>
        <taxon>Bacillota</taxon>
        <taxon>Clostridia</taxon>
        <taxon>Lachnospirales</taxon>
        <taxon>Lachnospiraceae</taxon>
        <taxon>Roseburia</taxon>
    </lineage>
</organism>
<dbReference type="GO" id="GO:0004803">
    <property type="term" value="F:transposase activity"/>
    <property type="evidence" value="ECO:0007669"/>
    <property type="project" value="InterPro"/>
</dbReference>
<dbReference type="Pfam" id="PF04986">
    <property type="entry name" value="Y2_Tnp"/>
    <property type="match status" value="1"/>
</dbReference>
<accession>A0A173V6J1</accession>
<dbReference type="AlphaFoldDB" id="A0A173V6J1"/>
<reference evidence="2 3" key="1">
    <citation type="submission" date="2015-09" db="EMBL/GenBank/DDBJ databases">
        <authorList>
            <consortium name="Pathogen Informatics"/>
        </authorList>
    </citation>
    <scope>NUCLEOTIDE SEQUENCE [LARGE SCALE GENOMIC DNA]</scope>
    <source>
        <strain evidence="2 3">2789STDY5608887</strain>
    </source>
</reference>
<dbReference type="PANTHER" id="PTHR37023">
    <property type="entry name" value="TRANSPOSASE"/>
    <property type="match status" value="1"/>
</dbReference>
<dbReference type="GO" id="GO:0006313">
    <property type="term" value="P:DNA transposition"/>
    <property type="evidence" value="ECO:0007669"/>
    <property type="project" value="InterPro"/>
</dbReference>
<dbReference type="InterPro" id="IPR007069">
    <property type="entry name" value="Transposase_32"/>
</dbReference>
<evidence type="ECO:0000259" key="1">
    <source>
        <dbReference type="Pfam" id="PF04986"/>
    </source>
</evidence>
<dbReference type="Proteomes" id="UP000095453">
    <property type="component" value="Unassembled WGS sequence"/>
</dbReference>
<evidence type="ECO:0000313" key="2">
    <source>
        <dbReference type="EMBL" id="CUN22360.1"/>
    </source>
</evidence>
<evidence type="ECO:0000313" key="3">
    <source>
        <dbReference type="Proteomes" id="UP000095453"/>
    </source>
</evidence>